<dbReference type="Pfam" id="PF06500">
    <property type="entry name" value="FrsA-like"/>
    <property type="match status" value="1"/>
</dbReference>
<dbReference type="RefSeq" id="WP_346106492.1">
    <property type="nucleotide sequence ID" value="NZ_BAAAOD010000060.1"/>
</dbReference>
<evidence type="ECO:0000313" key="3">
    <source>
        <dbReference type="EMBL" id="MEK6463417.1"/>
    </source>
</evidence>
<evidence type="ECO:0000256" key="2">
    <source>
        <dbReference type="ARBA" id="ARBA00022801"/>
    </source>
</evidence>
<comment type="similarity">
    <text evidence="1">Belongs to the AB hydrolase superfamily.</text>
</comment>
<dbReference type="InterPro" id="IPR010520">
    <property type="entry name" value="FrsA-like"/>
</dbReference>
<keyword evidence="2 3" id="KW-0378">Hydrolase</keyword>
<proteinExistence type="inferred from homology"/>
<evidence type="ECO:0000256" key="1">
    <source>
        <dbReference type="ARBA" id="ARBA00008645"/>
    </source>
</evidence>
<dbReference type="PANTHER" id="PTHR22946:SF12">
    <property type="entry name" value="CONIDIAL PIGMENT BIOSYNTHESIS PROTEIN AYG1 (AFU_ORTHOLOGUE AFUA_2G17550)"/>
    <property type="match status" value="1"/>
</dbReference>
<protein>
    <submittedName>
        <fullName evidence="3">Alpha/beta hydrolase</fullName>
    </submittedName>
</protein>
<dbReference type="InterPro" id="IPR050261">
    <property type="entry name" value="FrsA_esterase"/>
</dbReference>
<comment type="caution">
    <text evidence="3">The sequence shown here is derived from an EMBL/GenBank/DDBJ whole genome shotgun (WGS) entry which is preliminary data.</text>
</comment>
<evidence type="ECO:0000313" key="4">
    <source>
        <dbReference type="Proteomes" id="UP001367513"/>
    </source>
</evidence>
<dbReference type="GO" id="GO:0016787">
    <property type="term" value="F:hydrolase activity"/>
    <property type="evidence" value="ECO:0007669"/>
    <property type="project" value="UniProtKB-KW"/>
</dbReference>
<keyword evidence="4" id="KW-1185">Reference proteome</keyword>
<dbReference type="PANTHER" id="PTHR22946">
    <property type="entry name" value="DIENELACTONE HYDROLASE DOMAIN-CONTAINING PROTEIN-RELATED"/>
    <property type="match status" value="1"/>
</dbReference>
<reference evidence="3 4" key="1">
    <citation type="submission" date="2024-03" db="EMBL/GenBank/DDBJ databases">
        <title>Draft genome sequence of Pseudonocardia carboxydivorans JCM 14827.</title>
        <authorList>
            <person name="Duangmal K."/>
        </authorList>
    </citation>
    <scope>NUCLEOTIDE SEQUENCE [LARGE SCALE GENOMIC DNA]</scope>
    <source>
        <strain evidence="3 4">JCM 14827</strain>
    </source>
</reference>
<organism evidence="3 4">
    <name type="scientific">Pseudonocardia alni subsp. carboxydivorans</name>
    <dbReference type="NCBI Taxonomy" id="415010"/>
    <lineage>
        <taxon>Bacteria</taxon>
        <taxon>Bacillati</taxon>
        <taxon>Actinomycetota</taxon>
        <taxon>Actinomycetes</taxon>
        <taxon>Pseudonocardiales</taxon>
        <taxon>Pseudonocardiaceae</taxon>
        <taxon>Pseudonocardia</taxon>
    </lineage>
</organism>
<gene>
    <name evidence="3" type="ORF">WG925_06630</name>
</gene>
<dbReference type="InterPro" id="IPR029058">
    <property type="entry name" value="AB_hydrolase_fold"/>
</dbReference>
<name>A0ABU9AAJ5_PSEA5</name>
<dbReference type="Proteomes" id="UP001367513">
    <property type="component" value="Unassembled WGS sequence"/>
</dbReference>
<accession>A0ABU9AAJ5</accession>
<sequence>MTRGRGPRRFREQRWLVDEALRVRDVEFDQPRLGYHLGAVGDELAPAETAALRAGISKLADYVPVVRSFAERRTRRAEDAERRGHPDSAAVHHFAAAQMWSLACWPVWEDDALAHELDDRKNAAYLAWARSAAHRVERVDVPFGDAALPGWLHLPRGVEGPLPTVLAVGGMDAPREMLVARTGSPWLARGVAVLALDGPGQGEAAIRGVHVTPTAWAEAGDAVMDWIRGRRELDATRVVATGTSFGSFWMSQLASTQPGLLGCSVALPCFEPGAHTIFEQAPPTFKARHMWMAGLYDDEDAFDAMAARYDLRPHAEAMPVPWQIVGGTADDLSPSSWVHEMARRSPSPTSVTLYTGARHSMTEASSVAFGPGWRTLQVEWLHDRLRGRTPVSEDLLVLPSGEVTGTR</sequence>
<dbReference type="EMBL" id="JBBPIX010000002">
    <property type="protein sequence ID" value="MEK6463417.1"/>
    <property type="molecule type" value="Genomic_DNA"/>
</dbReference>
<dbReference type="SUPFAM" id="SSF53474">
    <property type="entry name" value="alpha/beta-Hydrolases"/>
    <property type="match status" value="1"/>
</dbReference>
<dbReference type="Gene3D" id="3.40.50.1820">
    <property type="entry name" value="alpha/beta hydrolase"/>
    <property type="match status" value="1"/>
</dbReference>